<comment type="caution">
    <text evidence="1">The sequence shown here is derived from an EMBL/GenBank/DDBJ whole genome shotgun (WGS) entry which is preliminary data.</text>
</comment>
<dbReference type="AlphaFoldDB" id="A0A5B7F035"/>
<organism evidence="1 2">
    <name type="scientific">Portunus trituberculatus</name>
    <name type="common">Swimming crab</name>
    <name type="synonym">Neptunus trituberculatus</name>
    <dbReference type="NCBI Taxonomy" id="210409"/>
    <lineage>
        <taxon>Eukaryota</taxon>
        <taxon>Metazoa</taxon>
        <taxon>Ecdysozoa</taxon>
        <taxon>Arthropoda</taxon>
        <taxon>Crustacea</taxon>
        <taxon>Multicrustacea</taxon>
        <taxon>Malacostraca</taxon>
        <taxon>Eumalacostraca</taxon>
        <taxon>Eucarida</taxon>
        <taxon>Decapoda</taxon>
        <taxon>Pleocyemata</taxon>
        <taxon>Brachyura</taxon>
        <taxon>Eubrachyura</taxon>
        <taxon>Portunoidea</taxon>
        <taxon>Portunidae</taxon>
        <taxon>Portuninae</taxon>
        <taxon>Portunus</taxon>
    </lineage>
</organism>
<dbReference type="Proteomes" id="UP000324222">
    <property type="component" value="Unassembled WGS sequence"/>
</dbReference>
<evidence type="ECO:0000313" key="1">
    <source>
        <dbReference type="EMBL" id="MPC38609.1"/>
    </source>
</evidence>
<reference evidence="1 2" key="1">
    <citation type="submission" date="2019-05" db="EMBL/GenBank/DDBJ databases">
        <title>Another draft genome of Portunus trituberculatus and its Hox gene families provides insights of decapod evolution.</title>
        <authorList>
            <person name="Jeong J.-H."/>
            <person name="Song I."/>
            <person name="Kim S."/>
            <person name="Choi T."/>
            <person name="Kim D."/>
            <person name="Ryu S."/>
            <person name="Kim W."/>
        </authorList>
    </citation>
    <scope>NUCLEOTIDE SEQUENCE [LARGE SCALE GENOMIC DNA]</scope>
    <source>
        <tissue evidence="1">Muscle</tissue>
    </source>
</reference>
<evidence type="ECO:0000313" key="2">
    <source>
        <dbReference type="Proteomes" id="UP000324222"/>
    </source>
</evidence>
<dbReference type="EMBL" id="VSRR010004118">
    <property type="protein sequence ID" value="MPC38609.1"/>
    <property type="molecule type" value="Genomic_DNA"/>
</dbReference>
<sequence>MVMIIAIMGVAESNPTPILMDHSFPSTTTTTTTYARYGHLLHGMLGELESFVLDGVVKFLFQHLGEELPQAR</sequence>
<proteinExistence type="predicted"/>
<keyword evidence="2" id="KW-1185">Reference proteome</keyword>
<accession>A0A5B7F035</accession>
<gene>
    <name evidence="1" type="ORF">E2C01_032120</name>
</gene>
<protein>
    <submittedName>
        <fullName evidence="1">Uncharacterized protein</fullName>
    </submittedName>
</protein>
<name>A0A5B7F035_PORTR</name>